<gene>
    <name evidence="1" type="ORF">C2S_4246</name>
</gene>
<name>A0A5Q3DPD2_FUSFU</name>
<sequence>MSAIINKIHTAPAAAAFLSIGLFQGIAVTLLMSVVLLQWQEYARPTVIQVPRGYSIPTNFAIFIFGFIFHLLFMWDAIRLRSTAQAVLACVINAGFLPLAIFQRRDIKEAIESFKTSTDSNGDHLVNTDMDIWAVIGKILLIIPIIIAVCTLVLPISAWYLKQYFSWQSYRNVGADAKMRKIRITHQPSLGWDVANLIVKIFVMLAKMDIYFVVCFVLIFCFPVLGGIRNGGTQFIVNIALLGVAVAVISASIMFSKSENRIGMCFSIAMYLAMLGYLLYLEIAAQLDPRKRTGGSIDSFTAFGSMSIVSIFMTTIFAILCLRNFFGGLKEHLGKHEEAWDPHGSAKDFELGNDVNFEYKSVPAVRDLDS</sequence>
<dbReference type="EMBL" id="CABFJX010000046">
    <property type="protein sequence ID" value="VTT60704.1"/>
    <property type="molecule type" value="Genomic_DNA"/>
</dbReference>
<evidence type="ECO:0000313" key="2">
    <source>
        <dbReference type="Proteomes" id="UP000760494"/>
    </source>
</evidence>
<protein>
    <submittedName>
        <fullName evidence="1">Uncharacterized protein</fullName>
    </submittedName>
</protein>
<dbReference type="Proteomes" id="UP000760494">
    <property type="component" value="Unassembled WGS sequence"/>
</dbReference>
<reference evidence="1" key="1">
    <citation type="submission" date="2019-05" db="EMBL/GenBank/DDBJ databases">
        <authorList>
            <person name="Piombo E."/>
        </authorList>
    </citation>
    <scope>NUCLEOTIDE SEQUENCE</scope>
    <source>
        <strain evidence="1">C2S</strain>
    </source>
</reference>
<evidence type="ECO:0000313" key="1">
    <source>
        <dbReference type="EMBL" id="VTT60704.1"/>
    </source>
</evidence>
<dbReference type="PANTHER" id="PTHR34391">
    <property type="entry name" value="UPF0658 GOLGI APPARATUS MEMBRANE PROTEIN C1952.10C-RELATED"/>
    <property type="match status" value="1"/>
</dbReference>
<dbReference type="AlphaFoldDB" id="A0A5Q3DPD2"/>
<accession>A0A5Q3DPD2</accession>
<proteinExistence type="predicted"/>
<dbReference type="GO" id="GO:0005794">
    <property type="term" value="C:Golgi apparatus"/>
    <property type="evidence" value="ECO:0007669"/>
    <property type="project" value="TreeGrafter"/>
</dbReference>
<organism evidence="1 2">
    <name type="scientific">Fusarium fujikuroi</name>
    <name type="common">Bakanae and foot rot disease fungus</name>
    <name type="synonym">Gibberella fujikuroi</name>
    <dbReference type="NCBI Taxonomy" id="5127"/>
    <lineage>
        <taxon>Eukaryota</taxon>
        <taxon>Fungi</taxon>
        <taxon>Dikarya</taxon>
        <taxon>Ascomycota</taxon>
        <taxon>Pezizomycotina</taxon>
        <taxon>Sordariomycetes</taxon>
        <taxon>Hypocreomycetidae</taxon>
        <taxon>Hypocreales</taxon>
        <taxon>Nectriaceae</taxon>
        <taxon>Fusarium</taxon>
        <taxon>Fusarium fujikuroi species complex</taxon>
    </lineage>
</organism>
<comment type="caution">
    <text evidence="1">The sequence shown here is derived from an EMBL/GenBank/DDBJ whole genome shotgun (WGS) entry which is preliminary data.</text>
</comment>
<dbReference type="InterPro" id="IPR040410">
    <property type="entry name" value="UPF0658_Golgi"/>
</dbReference>
<dbReference type="PANTHER" id="PTHR34391:SF1">
    <property type="entry name" value="UPF0658 GOLGI APPARATUS MEMBRANE PROTEIN C1952.10C-RELATED"/>
    <property type="match status" value="1"/>
</dbReference>